<keyword evidence="1" id="KW-0732">Signal</keyword>
<name>A0A839GTY4_9BACT</name>
<evidence type="ECO:0000313" key="3">
    <source>
        <dbReference type="Proteomes" id="UP000563094"/>
    </source>
</evidence>
<protein>
    <recommendedName>
        <fullName evidence="4">DUF4369 domain-containing protein</fullName>
    </recommendedName>
</protein>
<dbReference type="RefSeq" id="WP_182513985.1">
    <property type="nucleotide sequence ID" value="NZ_JACJIQ010000017.1"/>
</dbReference>
<comment type="caution">
    <text evidence="2">The sequence shown here is derived from an EMBL/GenBank/DDBJ whole genome shotgun (WGS) entry which is preliminary data.</text>
</comment>
<gene>
    <name evidence="2" type="ORF">FHS90_003659</name>
</gene>
<keyword evidence="3" id="KW-1185">Reference proteome</keyword>
<sequence length="200" mass="22796">MLRIFLSLFLLTAGLSGFAQTAIPVNGAYLAGHYYDRSGQRVDGLLSHAFTQPVKGAPANYLYFKPTPEAKEQKLTVQEVQAFVIGQDSFTVKRDFSINNHDQLPEDFMRVVKSGPLSYYLHYATANTPRRRNVLTHFVEKEGELYRMAIPKNFNEQIMALVSDNKEILKKVKSKEYQFKDLQLLIDEYNLSKSPSPAKL</sequence>
<evidence type="ECO:0008006" key="4">
    <source>
        <dbReference type="Google" id="ProtNLM"/>
    </source>
</evidence>
<organism evidence="2 3">
    <name type="scientific">Rufibacter quisquiliarum</name>
    <dbReference type="NCBI Taxonomy" id="1549639"/>
    <lineage>
        <taxon>Bacteria</taxon>
        <taxon>Pseudomonadati</taxon>
        <taxon>Bacteroidota</taxon>
        <taxon>Cytophagia</taxon>
        <taxon>Cytophagales</taxon>
        <taxon>Hymenobacteraceae</taxon>
        <taxon>Rufibacter</taxon>
    </lineage>
</organism>
<accession>A0A839GTY4</accession>
<dbReference type="EMBL" id="JACJIQ010000017">
    <property type="protein sequence ID" value="MBA9078925.1"/>
    <property type="molecule type" value="Genomic_DNA"/>
</dbReference>
<dbReference type="AlphaFoldDB" id="A0A839GTY4"/>
<dbReference type="Proteomes" id="UP000563094">
    <property type="component" value="Unassembled WGS sequence"/>
</dbReference>
<feature type="signal peptide" evidence="1">
    <location>
        <begin position="1"/>
        <end position="21"/>
    </location>
</feature>
<evidence type="ECO:0000313" key="2">
    <source>
        <dbReference type="EMBL" id="MBA9078925.1"/>
    </source>
</evidence>
<evidence type="ECO:0000256" key="1">
    <source>
        <dbReference type="SAM" id="SignalP"/>
    </source>
</evidence>
<reference evidence="2 3" key="1">
    <citation type="submission" date="2020-08" db="EMBL/GenBank/DDBJ databases">
        <title>Genomic Encyclopedia of Type Strains, Phase IV (KMG-IV): sequencing the most valuable type-strain genomes for metagenomic binning, comparative biology and taxonomic classification.</title>
        <authorList>
            <person name="Goeker M."/>
        </authorList>
    </citation>
    <scope>NUCLEOTIDE SEQUENCE [LARGE SCALE GENOMIC DNA]</scope>
    <source>
        <strain evidence="2 3">DSM 29854</strain>
    </source>
</reference>
<proteinExistence type="predicted"/>
<feature type="chain" id="PRO_5032615886" description="DUF4369 domain-containing protein" evidence="1">
    <location>
        <begin position="22"/>
        <end position="200"/>
    </location>
</feature>